<evidence type="ECO:0000256" key="1">
    <source>
        <dbReference type="ARBA" id="ARBA00001933"/>
    </source>
</evidence>
<dbReference type="InterPro" id="IPR015422">
    <property type="entry name" value="PyrdxlP-dep_Trfase_small"/>
</dbReference>
<evidence type="ECO:0000256" key="3">
    <source>
        <dbReference type="ARBA" id="ARBA00022576"/>
    </source>
</evidence>
<dbReference type="GO" id="GO:0016212">
    <property type="term" value="F:kynurenine-oxoglutarate transaminase activity"/>
    <property type="evidence" value="ECO:0007669"/>
    <property type="project" value="UniProtKB-EC"/>
</dbReference>
<dbReference type="PANTHER" id="PTHR43807:SF20">
    <property type="entry name" value="FI04487P"/>
    <property type="match status" value="1"/>
</dbReference>
<evidence type="ECO:0000256" key="6">
    <source>
        <dbReference type="ARBA" id="ARBA00024016"/>
    </source>
</evidence>
<evidence type="ECO:0000256" key="2">
    <source>
        <dbReference type="ARBA" id="ARBA00012751"/>
    </source>
</evidence>
<dbReference type="InterPro" id="IPR004839">
    <property type="entry name" value="Aminotransferase_I/II_large"/>
</dbReference>
<evidence type="ECO:0000259" key="7">
    <source>
        <dbReference type="Pfam" id="PF00155"/>
    </source>
</evidence>
<keyword evidence="3 8" id="KW-0032">Aminotransferase</keyword>
<dbReference type="AlphaFoldDB" id="A0A6J8C6F8"/>
<dbReference type="Gene3D" id="3.90.1150.10">
    <property type="entry name" value="Aspartate Aminotransferase, domain 1"/>
    <property type="match status" value="2"/>
</dbReference>
<dbReference type="UniPathway" id="UPA00334">
    <property type="reaction ID" value="UER00726"/>
</dbReference>
<name>A0A6J8C6F8_MYTCO</name>
<keyword evidence="8" id="KW-0456">Lyase</keyword>
<dbReference type="InterPro" id="IPR051326">
    <property type="entry name" value="Kynurenine-oxoglutarate_AT"/>
</dbReference>
<dbReference type="EMBL" id="CACVKT020004875">
    <property type="protein sequence ID" value="CAC5391933.1"/>
    <property type="molecule type" value="Genomic_DNA"/>
</dbReference>
<protein>
    <recommendedName>
        <fullName evidence="2">kynurenine--oxoglutarate transaminase</fullName>
        <ecNumber evidence="2">2.6.1.7</ecNumber>
    </recommendedName>
</protein>
<evidence type="ECO:0000256" key="5">
    <source>
        <dbReference type="ARBA" id="ARBA00022898"/>
    </source>
</evidence>
<keyword evidence="5" id="KW-0663">Pyridoxal phosphate</keyword>
<gene>
    <name evidence="8" type="ORF">MCOR_26906</name>
</gene>
<evidence type="ECO:0000256" key="4">
    <source>
        <dbReference type="ARBA" id="ARBA00022679"/>
    </source>
</evidence>
<dbReference type="GO" id="GO:0016829">
    <property type="term" value="F:lyase activity"/>
    <property type="evidence" value="ECO:0007669"/>
    <property type="project" value="UniProtKB-KW"/>
</dbReference>
<accession>A0A6J8C6F8</accession>
<dbReference type="GO" id="GO:0030170">
    <property type="term" value="F:pyridoxal phosphate binding"/>
    <property type="evidence" value="ECO:0007669"/>
    <property type="project" value="InterPro"/>
</dbReference>
<dbReference type="Gene3D" id="3.40.640.10">
    <property type="entry name" value="Type I PLP-dependent aspartate aminotransferase-like (Major domain)"/>
    <property type="match status" value="2"/>
</dbReference>
<feature type="domain" description="Aminotransferase class I/classII large" evidence="7">
    <location>
        <begin position="34"/>
        <end position="197"/>
    </location>
</feature>
<dbReference type="SUPFAM" id="SSF53383">
    <property type="entry name" value="PLP-dependent transferases"/>
    <property type="match status" value="1"/>
</dbReference>
<keyword evidence="4 8" id="KW-0808">Transferase</keyword>
<reference evidence="8 9" key="1">
    <citation type="submission" date="2020-06" db="EMBL/GenBank/DDBJ databases">
        <authorList>
            <person name="Li R."/>
            <person name="Bekaert M."/>
        </authorList>
    </citation>
    <scope>NUCLEOTIDE SEQUENCE [LARGE SCALE GENOMIC DNA]</scope>
    <source>
        <strain evidence="9">wild</strain>
    </source>
</reference>
<comment type="pathway">
    <text evidence="6">Amino-acid degradation; L-kynurenine degradation; kynurenate from L-kynurenine: step 1/2.</text>
</comment>
<dbReference type="GO" id="GO:0097053">
    <property type="term" value="P:L-kynurenine catabolic process"/>
    <property type="evidence" value="ECO:0007669"/>
    <property type="project" value="UniProtKB-UniPathway"/>
</dbReference>
<feature type="domain" description="Aminotransferase class I/classII large" evidence="7">
    <location>
        <begin position="203"/>
        <end position="375"/>
    </location>
</feature>
<dbReference type="InterPro" id="IPR015421">
    <property type="entry name" value="PyrdxlP-dep_Trfase_major"/>
</dbReference>
<dbReference type="CDD" id="cd00609">
    <property type="entry name" value="AAT_like"/>
    <property type="match status" value="1"/>
</dbReference>
<dbReference type="PANTHER" id="PTHR43807">
    <property type="entry name" value="FI04487P"/>
    <property type="match status" value="1"/>
</dbReference>
<organism evidence="8 9">
    <name type="scientific">Mytilus coruscus</name>
    <name type="common">Sea mussel</name>
    <dbReference type="NCBI Taxonomy" id="42192"/>
    <lineage>
        <taxon>Eukaryota</taxon>
        <taxon>Metazoa</taxon>
        <taxon>Spiralia</taxon>
        <taxon>Lophotrochozoa</taxon>
        <taxon>Mollusca</taxon>
        <taxon>Bivalvia</taxon>
        <taxon>Autobranchia</taxon>
        <taxon>Pteriomorphia</taxon>
        <taxon>Mytilida</taxon>
        <taxon>Mytiloidea</taxon>
        <taxon>Mytilidae</taxon>
        <taxon>Mytilinae</taxon>
        <taxon>Mytilus</taxon>
    </lineage>
</organism>
<dbReference type="FunFam" id="3.90.1150.10:FF:000021">
    <property type="entry name" value="Kynurenine--oxoglutarate transaminase 3"/>
    <property type="match status" value="1"/>
</dbReference>
<dbReference type="GO" id="GO:0005739">
    <property type="term" value="C:mitochondrion"/>
    <property type="evidence" value="ECO:0007669"/>
    <property type="project" value="TreeGrafter"/>
</dbReference>
<keyword evidence="9" id="KW-1185">Reference proteome</keyword>
<evidence type="ECO:0000313" key="9">
    <source>
        <dbReference type="Proteomes" id="UP000507470"/>
    </source>
</evidence>
<proteinExistence type="predicted"/>
<sequence length="408" mass="45634">MASQLGLSNRVKDKACEGNIWVEILGLVSKHGALNMALGFPDFRPPENVLEALSNAAIGNNHMNNHYTRAYGHPRLIDALAKLYSITMGREINAMTNINITVGAFEALYCTFMGLINPGDEVILIEPFYEPYKEMLRLAGAVPVYIPLRMKNTSKSLTSSEDWTFDPSKMREAFNSKTKAIVVNNPSNPLGKAPTLPGMWDRTVTIGSAGKTFSVTGWKVGWAVAPSNLIQGIKTIHDAVLRTNPTPTQEAIAVSLETELSRLGSSECYFNSLPREMEMKRDLLCKYLSQAGITVVVPEGGYFIVADISKLDTNGCVTRDEDGQAYDYKFVKWAIHEKKFCAMPVSICYSQEHKYLGEKYVRICFVKTDETLNKAKEILLNWNITRQDDNEQKKYKEHETLKLPNGTI</sequence>
<evidence type="ECO:0000313" key="8">
    <source>
        <dbReference type="EMBL" id="CAC5391933.1"/>
    </source>
</evidence>
<dbReference type="EC" id="2.6.1.7" evidence="2"/>
<dbReference type="InterPro" id="IPR015424">
    <property type="entry name" value="PyrdxlP-dep_Trfase"/>
</dbReference>
<comment type="cofactor">
    <cofactor evidence="1">
        <name>pyridoxal 5'-phosphate</name>
        <dbReference type="ChEBI" id="CHEBI:597326"/>
    </cofactor>
</comment>
<dbReference type="Proteomes" id="UP000507470">
    <property type="component" value="Unassembled WGS sequence"/>
</dbReference>
<dbReference type="OrthoDB" id="2414662at2759"/>
<dbReference type="Pfam" id="PF00155">
    <property type="entry name" value="Aminotran_1_2"/>
    <property type="match status" value="2"/>
</dbReference>